<sequence>MAAMFSHTDTLHLSELLNEHIEPTTSNKGKLSHIIHTPLLLHTNPDLNYHCCGMQLQGAHASHHFFTTHFNALVTKDPPGETPRFVGFKRVCRKHADIGDKRIALIPRAQFFMETLKNVPSNPGLFRPYPRLPPPSIKNPYSAAMALAYDFMSTLSCLDDEYLEFLKAFADPNHDFSLNAHLTYFPFWACFRYPCLKPIPQPAKKPCPYSSMLVFQASSPLPQRTFRCHACDRHFKQKAGLQYHISRAHPNDPANQHSRCCLSMNLQCPFTPCTNIYTSLTGIRHHLKMNHLNQPHPDTANSRHACPIPPCQTACPSLNQLKRHLLSAHFWSFNHPSASPA</sequence>
<comment type="caution">
    <text evidence="1">The sequence shown here is derived from an EMBL/GenBank/DDBJ whole genome shotgun (WGS) entry which is preliminary data.</text>
</comment>
<protein>
    <submittedName>
        <fullName evidence="1">Uncharacterized protein</fullName>
    </submittedName>
</protein>
<evidence type="ECO:0000313" key="2">
    <source>
        <dbReference type="Proteomes" id="UP001165960"/>
    </source>
</evidence>
<accession>A0ACC2TTX4</accession>
<gene>
    <name evidence="1" type="ORF">DSO57_1010670</name>
</gene>
<name>A0ACC2TTX4_9FUNG</name>
<dbReference type="EMBL" id="QTSX02002165">
    <property type="protein sequence ID" value="KAJ9078064.1"/>
    <property type="molecule type" value="Genomic_DNA"/>
</dbReference>
<dbReference type="Proteomes" id="UP001165960">
    <property type="component" value="Unassembled WGS sequence"/>
</dbReference>
<proteinExistence type="predicted"/>
<keyword evidence="2" id="KW-1185">Reference proteome</keyword>
<organism evidence="1 2">
    <name type="scientific">Entomophthora muscae</name>
    <dbReference type="NCBI Taxonomy" id="34485"/>
    <lineage>
        <taxon>Eukaryota</taxon>
        <taxon>Fungi</taxon>
        <taxon>Fungi incertae sedis</taxon>
        <taxon>Zoopagomycota</taxon>
        <taxon>Entomophthoromycotina</taxon>
        <taxon>Entomophthoromycetes</taxon>
        <taxon>Entomophthorales</taxon>
        <taxon>Entomophthoraceae</taxon>
        <taxon>Entomophthora</taxon>
    </lineage>
</organism>
<reference evidence="1" key="1">
    <citation type="submission" date="2022-04" db="EMBL/GenBank/DDBJ databases">
        <title>Genome of the entomopathogenic fungus Entomophthora muscae.</title>
        <authorList>
            <person name="Elya C."/>
            <person name="Lovett B.R."/>
            <person name="Lee E."/>
            <person name="Macias A.M."/>
            <person name="Hajek A.E."/>
            <person name="De Bivort B.L."/>
            <person name="Kasson M.T."/>
            <person name="De Fine Licht H.H."/>
            <person name="Stajich J.E."/>
        </authorList>
    </citation>
    <scope>NUCLEOTIDE SEQUENCE</scope>
    <source>
        <strain evidence="1">Berkeley</strain>
    </source>
</reference>
<evidence type="ECO:0000313" key="1">
    <source>
        <dbReference type="EMBL" id="KAJ9078064.1"/>
    </source>
</evidence>